<organism evidence="1 2">
    <name type="scientific">Uliginosibacterium flavum</name>
    <dbReference type="NCBI Taxonomy" id="1396831"/>
    <lineage>
        <taxon>Bacteria</taxon>
        <taxon>Pseudomonadati</taxon>
        <taxon>Pseudomonadota</taxon>
        <taxon>Betaproteobacteria</taxon>
        <taxon>Rhodocyclales</taxon>
        <taxon>Zoogloeaceae</taxon>
        <taxon>Uliginosibacterium</taxon>
    </lineage>
</organism>
<dbReference type="Pfam" id="PF03692">
    <property type="entry name" value="CxxCxxCC"/>
    <property type="match status" value="1"/>
</dbReference>
<dbReference type="InterPro" id="IPR005358">
    <property type="entry name" value="Puta_zinc/iron-chelating_dom"/>
</dbReference>
<gene>
    <name evidence="1" type="ORF">ABXR19_01715</name>
</gene>
<protein>
    <submittedName>
        <fullName evidence="1">YkgJ family cysteine cluster protein</fullName>
    </submittedName>
</protein>
<dbReference type="RefSeq" id="WP_354599343.1">
    <property type="nucleotide sequence ID" value="NZ_JBEWZI010000001.1"/>
</dbReference>
<sequence length="114" mass="12696">MSSTYPSDAAFIDPSVSCSTCRACCCQLEVILMGEDSVPRHLTHEDEWGGEVMRRLDDGWCVALNRDTMLCTIYERRPDVCRDYDMGGLACIEERAHLDAPKNGGTVHPLKGPF</sequence>
<evidence type="ECO:0000313" key="1">
    <source>
        <dbReference type="EMBL" id="MET7012887.1"/>
    </source>
</evidence>
<dbReference type="EMBL" id="JBEWZI010000001">
    <property type="protein sequence ID" value="MET7012887.1"/>
    <property type="molecule type" value="Genomic_DNA"/>
</dbReference>
<reference evidence="1 2" key="1">
    <citation type="submission" date="2024-07" db="EMBL/GenBank/DDBJ databases">
        <title>Uliginosibacterium flavum JJ3220;KACC:17644.</title>
        <authorList>
            <person name="Kim M.K."/>
        </authorList>
    </citation>
    <scope>NUCLEOTIDE SEQUENCE [LARGE SCALE GENOMIC DNA]</scope>
    <source>
        <strain evidence="1 2">KACC:17644</strain>
    </source>
</reference>
<evidence type="ECO:0000313" key="2">
    <source>
        <dbReference type="Proteomes" id="UP001549691"/>
    </source>
</evidence>
<accession>A0ABV2TG31</accession>
<name>A0ABV2TG31_9RHOO</name>
<proteinExistence type="predicted"/>
<comment type="caution">
    <text evidence="1">The sequence shown here is derived from an EMBL/GenBank/DDBJ whole genome shotgun (WGS) entry which is preliminary data.</text>
</comment>
<dbReference type="Proteomes" id="UP001549691">
    <property type="component" value="Unassembled WGS sequence"/>
</dbReference>
<keyword evidence="2" id="KW-1185">Reference proteome</keyword>